<feature type="domain" description="Stress-response A/B barrel" evidence="1">
    <location>
        <begin position="2"/>
        <end position="100"/>
    </location>
</feature>
<dbReference type="PROSITE" id="PS51502">
    <property type="entry name" value="S_R_A_B_BARREL"/>
    <property type="match status" value="1"/>
</dbReference>
<dbReference type="Gene3D" id="3.30.70.100">
    <property type="match status" value="1"/>
</dbReference>
<comment type="caution">
    <text evidence="2">The sequence shown here is derived from an EMBL/GenBank/DDBJ whole genome shotgun (WGS) entry which is preliminary data.</text>
</comment>
<organism evidence="2 3">
    <name type="scientific">Thalassospira lucentensis</name>
    <dbReference type="NCBI Taxonomy" id="168935"/>
    <lineage>
        <taxon>Bacteria</taxon>
        <taxon>Pseudomonadati</taxon>
        <taxon>Pseudomonadota</taxon>
        <taxon>Alphaproteobacteria</taxon>
        <taxon>Rhodospirillales</taxon>
        <taxon>Thalassospiraceae</taxon>
        <taxon>Thalassospira</taxon>
    </lineage>
</organism>
<dbReference type="SUPFAM" id="SSF54909">
    <property type="entry name" value="Dimeric alpha+beta barrel"/>
    <property type="match status" value="1"/>
</dbReference>
<name>A0A154L9R9_9PROT</name>
<dbReference type="EMBL" id="LPVY01000005">
    <property type="protein sequence ID" value="KZB66748.1"/>
    <property type="molecule type" value="Genomic_DNA"/>
</dbReference>
<proteinExistence type="predicted"/>
<gene>
    <name evidence="2" type="ORF">AUP42_14535</name>
</gene>
<accession>A0A154L9R9</accession>
<dbReference type="InterPro" id="IPR011008">
    <property type="entry name" value="Dimeric_a/b-barrel"/>
</dbReference>
<dbReference type="Proteomes" id="UP000076335">
    <property type="component" value="Unassembled WGS sequence"/>
</dbReference>
<dbReference type="Pfam" id="PF07876">
    <property type="entry name" value="Dabb"/>
    <property type="match status" value="1"/>
</dbReference>
<reference evidence="2 3" key="1">
    <citation type="submission" date="2015-12" db="EMBL/GenBank/DDBJ databases">
        <title>Genome sequence of Thalassospira lucentensis MCCC 1A02072.</title>
        <authorList>
            <person name="Lu L."/>
            <person name="Lai Q."/>
            <person name="Shao Z."/>
            <person name="Qian P."/>
        </authorList>
    </citation>
    <scope>NUCLEOTIDE SEQUENCE [LARGE SCALE GENOMIC DNA]</scope>
    <source>
        <strain evidence="2 3">MCCC 1A02072</strain>
    </source>
</reference>
<dbReference type="OrthoDB" id="9816070at2"/>
<dbReference type="RefSeq" id="WP_062950018.1">
    <property type="nucleotide sequence ID" value="NZ_LPVY01000005.1"/>
</dbReference>
<evidence type="ECO:0000259" key="1">
    <source>
        <dbReference type="PROSITE" id="PS51502"/>
    </source>
</evidence>
<sequence>MLRHIVLLQIGDGVLAAQITDLLEELSQVALETPGILAFAAGPKTLGSGLSQGFTHVLTIDFVDGAARDAYLSGLDKDGVGRRISEMTVGGLGGVLAINLDISDMKTPDDLPPKKLQAKWV</sequence>
<dbReference type="AlphaFoldDB" id="A0A154L9R9"/>
<evidence type="ECO:0000313" key="2">
    <source>
        <dbReference type="EMBL" id="KZB66748.1"/>
    </source>
</evidence>
<evidence type="ECO:0000313" key="3">
    <source>
        <dbReference type="Proteomes" id="UP000076335"/>
    </source>
</evidence>
<protein>
    <submittedName>
        <fullName evidence="2">Stress responsive protein</fullName>
    </submittedName>
</protein>
<dbReference type="InterPro" id="IPR013097">
    <property type="entry name" value="Dabb"/>
</dbReference>
<dbReference type="SMART" id="SM00886">
    <property type="entry name" value="Dabb"/>
    <property type="match status" value="1"/>
</dbReference>